<gene>
    <name evidence="1" type="ORF">BGI42_04930</name>
</gene>
<dbReference type="OrthoDB" id="1911495at2"/>
<dbReference type="KEGG" id="ctae:BGI42_04930"/>
<reference evidence="2" key="1">
    <citation type="submission" date="2016-09" db="EMBL/GenBank/DDBJ databases">
        <title>Genomics of Clostridium taeniosporum, an organism which forms endospores with ribbon-like appendages.</title>
        <authorList>
            <person name="Walker J.R."/>
        </authorList>
    </citation>
    <scope>NUCLEOTIDE SEQUENCE [LARGE SCALE GENOMIC DNA]</scope>
    <source>
        <strain evidence="2">1/k</strain>
    </source>
</reference>
<organism evidence="1 2">
    <name type="scientific">Clostridium taeniosporum</name>
    <dbReference type="NCBI Taxonomy" id="394958"/>
    <lineage>
        <taxon>Bacteria</taxon>
        <taxon>Bacillati</taxon>
        <taxon>Bacillota</taxon>
        <taxon>Clostridia</taxon>
        <taxon>Eubacteriales</taxon>
        <taxon>Clostridiaceae</taxon>
        <taxon>Clostridium</taxon>
    </lineage>
</organism>
<dbReference type="Proteomes" id="UP000094652">
    <property type="component" value="Chromosome"/>
</dbReference>
<dbReference type="EMBL" id="CP017253">
    <property type="protein sequence ID" value="AOR23105.1"/>
    <property type="molecule type" value="Genomic_DNA"/>
</dbReference>
<proteinExistence type="predicted"/>
<protein>
    <submittedName>
        <fullName evidence="1">Uncharacterized protein</fullName>
    </submittedName>
</protein>
<evidence type="ECO:0000313" key="1">
    <source>
        <dbReference type="EMBL" id="AOR23105.1"/>
    </source>
</evidence>
<keyword evidence="2" id="KW-1185">Reference proteome</keyword>
<evidence type="ECO:0000313" key="2">
    <source>
        <dbReference type="Proteomes" id="UP000094652"/>
    </source>
</evidence>
<name>A0A1D7XIE1_9CLOT</name>
<sequence length="101" mass="11819">MKKDIFTITEVIAIVMDLADKLKVYELYGFEDESELHITRHLNDKLESLYSVEYDDFLCRCSEIAEDILSIKTGELNELNQCHEEIGFLAKKKLKEFLIDI</sequence>
<accession>A0A1D7XIE1</accession>
<dbReference type="RefSeq" id="WP_069679260.1">
    <property type="nucleotide sequence ID" value="NZ_CP017253.2"/>
</dbReference>
<dbReference type="AlphaFoldDB" id="A0A1D7XIE1"/>